<evidence type="ECO:0000313" key="2">
    <source>
        <dbReference type="Proteomes" id="UP000007843"/>
    </source>
</evidence>
<name>A0A0H3H9A5_KLEM8</name>
<dbReference type="HOGENOM" id="CLU_3252842_0_0_6"/>
<evidence type="ECO:0000313" key="1">
    <source>
        <dbReference type="EMBL" id="AEX05857.1"/>
    </source>
</evidence>
<dbReference type="KEGG" id="kox:KOX_20685"/>
<proteinExistence type="predicted"/>
<dbReference type="EMBL" id="CP003218">
    <property type="protein sequence ID" value="AEX05857.1"/>
    <property type="molecule type" value="Genomic_DNA"/>
</dbReference>
<dbReference type="AlphaFoldDB" id="A0A0H3H9A5"/>
<dbReference type="Proteomes" id="UP000007843">
    <property type="component" value="Chromosome"/>
</dbReference>
<organism evidence="1 2">
    <name type="scientific">Klebsiella michiganensis (strain ATCC 8724 / DSM 4798 / JCM 20051 / NBRC 3318 / NRRL B-199 / KCTC 1686 / BUCSAV 143 / CCM 1901)</name>
    <dbReference type="NCBI Taxonomy" id="1006551"/>
    <lineage>
        <taxon>Bacteria</taxon>
        <taxon>Pseudomonadati</taxon>
        <taxon>Pseudomonadota</taxon>
        <taxon>Gammaproteobacteria</taxon>
        <taxon>Enterobacterales</taxon>
        <taxon>Enterobacteriaceae</taxon>
        <taxon>Klebsiella/Raoultella group</taxon>
        <taxon>Klebsiella</taxon>
    </lineage>
</organism>
<gene>
    <name evidence="1" type="ordered locus">KOX_20685</name>
</gene>
<accession>A0A0H3H9A5</accession>
<protein>
    <submittedName>
        <fullName evidence="1">Putative resolvase</fullName>
    </submittedName>
</protein>
<reference evidence="1 2" key="1">
    <citation type="journal article" date="2012" name="J. Bacteriol.">
        <title>Complete genome sequence of Klebsiella oxytoca KCTC 1686, used in production of 2,3-butanediol.</title>
        <authorList>
            <person name="Shin S.H."/>
            <person name="Kim S."/>
            <person name="Kim J.Y."/>
            <person name="Lee S."/>
            <person name="Um Y."/>
            <person name="Oh M.K."/>
            <person name="Kim Y.R."/>
            <person name="Lee J."/>
            <person name="Yang K.S."/>
        </authorList>
    </citation>
    <scope>NUCLEOTIDE SEQUENCE [LARGE SCALE GENOMIC DNA]</scope>
    <source>
        <strain evidence="2">ATCC 8724 / DSM 4798 / JCM 20051 / NBRC 3318 / NRRL B-199 / KCTC 1686</strain>
    </source>
</reference>
<sequence length="42" mass="4981">MITDINDILIDLMAAMSHKDWLGRRQRQKQGIERAHTLGKYR</sequence>
<dbReference type="PATRIC" id="fig|1006551.4.peg.4140"/>